<dbReference type="EMBL" id="JARFVA010000001">
    <property type="protein sequence ID" value="MDF0705774.1"/>
    <property type="molecule type" value="Genomic_DNA"/>
</dbReference>
<protein>
    <submittedName>
        <fullName evidence="2">DUF6090 family protein</fullName>
    </submittedName>
</protein>
<accession>A0ABT5XIR9</accession>
<dbReference type="Pfam" id="PF19578">
    <property type="entry name" value="DUF6090"/>
    <property type="match status" value="1"/>
</dbReference>
<reference evidence="2 3" key="1">
    <citation type="submission" date="2023-03" db="EMBL/GenBank/DDBJ databases">
        <title>Muricauda XX sp. nov. and Muricauda XXX sp. nov., two novel species isolated from Okinawa Trough.</title>
        <authorList>
            <person name="Cao W."/>
            <person name="Deng X."/>
        </authorList>
    </citation>
    <scope>NUCLEOTIDE SEQUENCE [LARGE SCALE GENOMIC DNA]</scope>
    <source>
        <strain evidence="2 3">81s02</strain>
    </source>
</reference>
<comment type="caution">
    <text evidence="2">The sequence shown here is derived from an EMBL/GenBank/DDBJ whole genome shotgun (WGS) entry which is preliminary data.</text>
</comment>
<evidence type="ECO:0000256" key="1">
    <source>
        <dbReference type="SAM" id="Phobius"/>
    </source>
</evidence>
<organism evidence="2 3">
    <name type="scientific">Flagellimonas okinawensis</name>
    <dbReference type="NCBI Taxonomy" id="3031324"/>
    <lineage>
        <taxon>Bacteria</taxon>
        <taxon>Pseudomonadati</taxon>
        <taxon>Bacteroidota</taxon>
        <taxon>Flavobacteriia</taxon>
        <taxon>Flavobacteriales</taxon>
        <taxon>Flavobacteriaceae</taxon>
        <taxon>Flagellimonas</taxon>
    </lineage>
</organism>
<gene>
    <name evidence="2" type="ORF">PY091_01015</name>
</gene>
<keyword evidence="1" id="KW-1133">Transmembrane helix</keyword>
<evidence type="ECO:0000313" key="3">
    <source>
        <dbReference type="Proteomes" id="UP001217083"/>
    </source>
</evidence>
<keyword evidence="3" id="KW-1185">Reference proteome</keyword>
<keyword evidence="1" id="KW-0812">Transmembrane</keyword>
<dbReference type="Proteomes" id="UP001217083">
    <property type="component" value="Unassembled WGS sequence"/>
</dbReference>
<dbReference type="RefSeq" id="WP_275647891.1">
    <property type="nucleotide sequence ID" value="NZ_JARFVA010000001.1"/>
</dbReference>
<proteinExistence type="predicted"/>
<evidence type="ECO:0000313" key="2">
    <source>
        <dbReference type="EMBL" id="MDF0705774.1"/>
    </source>
</evidence>
<feature type="transmembrane region" description="Helical" evidence="1">
    <location>
        <begin position="21"/>
        <end position="42"/>
    </location>
</feature>
<name>A0ABT5XIR9_9FLAO</name>
<keyword evidence="1" id="KW-0472">Membrane</keyword>
<dbReference type="InterPro" id="IPR045749">
    <property type="entry name" value="DUF6090"/>
</dbReference>
<sequence>MIKFFRKIRQRLLMENRFTKYLLYALGEIVLVVIGILIALQINNWNEQRKEQIREKKLLYSLKEDFQATKSNLLKSLDYYPELMERLEKQLSYLGYNNAQITDTIKTQLTGTFFPNTKIFDGSLNVVLSSENLQLISNDSLKKYLTAYPSYLSSFKEQETDAKKLVLNEHRPILEHYFSLTDWYTRDGRDPDLASRTVPSDFVGLVNDRAFQNVLVKEIYHINYTFDEAETLLNRTNQILEEIDKELNSSSP</sequence>